<dbReference type="PANTHER" id="PTHR46031">
    <property type="match status" value="1"/>
</dbReference>
<dbReference type="AlphaFoldDB" id="A0AA88DCB3"/>
<organism evidence="6 7">
    <name type="scientific">Ficus carica</name>
    <name type="common">Common fig</name>
    <dbReference type="NCBI Taxonomy" id="3494"/>
    <lineage>
        <taxon>Eukaryota</taxon>
        <taxon>Viridiplantae</taxon>
        <taxon>Streptophyta</taxon>
        <taxon>Embryophyta</taxon>
        <taxon>Tracheophyta</taxon>
        <taxon>Spermatophyta</taxon>
        <taxon>Magnoliopsida</taxon>
        <taxon>eudicotyledons</taxon>
        <taxon>Gunneridae</taxon>
        <taxon>Pentapetalae</taxon>
        <taxon>rosids</taxon>
        <taxon>fabids</taxon>
        <taxon>Rosales</taxon>
        <taxon>Moraceae</taxon>
        <taxon>Ficeae</taxon>
        <taxon>Ficus</taxon>
    </lineage>
</organism>
<dbReference type="Gene3D" id="3.30.160.20">
    <property type="match status" value="3"/>
</dbReference>
<feature type="compositionally biased region" description="Pro residues" evidence="4">
    <location>
        <begin position="72"/>
        <end position="88"/>
    </location>
</feature>
<keyword evidence="1" id="KW-0677">Repeat</keyword>
<dbReference type="SMART" id="SM00358">
    <property type="entry name" value="DSRM"/>
    <property type="match status" value="3"/>
</dbReference>
<feature type="region of interest" description="Disordered" evidence="4">
    <location>
        <begin position="65"/>
        <end position="90"/>
    </location>
</feature>
<dbReference type="PANTHER" id="PTHR46031:SF16">
    <property type="entry name" value="DOUBLE-STRANDED RNA-BINDING PROTEIN 4"/>
    <property type="match status" value="1"/>
</dbReference>
<reference evidence="6" key="1">
    <citation type="submission" date="2023-07" db="EMBL/GenBank/DDBJ databases">
        <title>draft genome sequence of fig (Ficus carica).</title>
        <authorList>
            <person name="Takahashi T."/>
            <person name="Nishimura K."/>
        </authorList>
    </citation>
    <scope>NUCLEOTIDE SEQUENCE</scope>
</reference>
<feature type="domain" description="DRBM" evidence="5">
    <location>
        <begin position="153"/>
        <end position="222"/>
    </location>
</feature>
<evidence type="ECO:0000259" key="5">
    <source>
        <dbReference type="PROSITE" id="PS50137"/>
    </source>
</evidence>
<accession>A0AA88DCB3</accession>
<evidence type="ECO:0000256" key="1">
    <source>
        <dbReference type="ARBA" id="ARBA00022737"/>
    </source>
</evidence>
<evidence type="ECO:0000313" key="6">
    <source>
        <dbReference type="EMBL" id="GMN54083.1"/>
    </source>
</evidence>
<keyword evidence="7" id="KW-1185">Reference proteome</keyword>
<keyword evidence="2 3" id="KW-0694">RNA-binding</keyword>
<evidence type="ECO:0000256" key="3">
    <source>
        <dbReference type="PROSITE-ProRule" id="PRU00266"/>
    </source>
</evidence>
<dbReference type="EMBL" id="BTGU01000049">
    <property type="protein sequence ID" value="GMN54083.1"/>
    <property type="molecule type" value="Genomic_DNA"/>
</dbReference>
<comment type="caution">
    <text evidence="6">The sequence shown here is derived from an EMBL/GenBank/DDBJ whole genome shotgun (WGS) entry which is preliminary data.</text>
</comment>
<evidence type="ECO:0000256" key="4">
    <source>
        <dbReference type="SAM" id="MobiDB-lite"/>
    </source>
</evidence>
<dbReference type="Pfam" id="PF00035">
    <property type="entry name" value="dsrm"/>
    <property type="match status" value="3"/>
</dbReference>
<dbReference type="InterPro" id="IPR014720">
    <property type="entry name" value="dsRBD_dom"/>
</dbReference>
<proteinExistence type="predicted"/>
<dbReference type="CDD" id="cd19907">
    <property type="entry name" value="DSRM_AtDRB-like_rpt1"/>
    <property type="match status" value="1"/>
</dbReference>
<dbReference type="PROSITE" id="PS50137">
    <property type="entry name" value="DS_RBD"/>
    <property type="match status" value="3"/>
</dbReference>
<protein>
    <recommendedName>
        <fullName evidence="5">DRBM domain-containing protein</fullName>
    </recommendedName>
</protein>
<sequence length="464" mass="51430">MYKSKLQELCQKRSWSLPKYSTTKQGLDHNPSFSASVFVHDQSFHTPSFSKSSKDAQNDAARLAFDHFSNPNPNPSPIPNPNPRPPIPTSCSFPQPSLLSCSGSGAISETDCTHATRQTLQHQIQGTCQTPLVGGDNTSTVLVEDSFRDVQHLYKSELQMYAQKRNLVFPVYSCEREGPPHASRFKCRVTIDGKTYESPEYFSTLKEAEHAAAKVALISLSPDCVQKDDSAFYKNILQELVQREGTLHLPTYSTSRSGEAHSPVFVSSVEIEEENFIGEEAKTKKQAETSAAKVAYNALKERRSSHVPIIQSSRQEQEAPELLLSCLQSNTYANLQQHVGPHATIQQDKDHKGEGGSSSSEIFYGYTLDAFPSAYCESRSDSSSPSSNCSTNLAVDSSLEPSFTRISLSSKKVTIYPANKPIPSGSTLLPFRDDNWVAFCPPEATSIIDRYFDRLLPYDWIVFG</sequence>
<evidence type="ECO:0000256" key="2">
    <source>
        <dbReference type="ARBA" id="ARBA00022884"/>
    </source>
</evidence>
<evidence type="ECO:0000313" key="7">
    <source>
        <dbReference type="Proteomes" id="UP001187192"/>
    </source>
</evidence>
<dbReference type="InterPro" id="IPR044450">
    <property type="entry name" value="AtDRB-like_DSRM_1"/>
</dbReference>
<dbReference type="Proteomes" id="UP001187192">
    <property type="component" value="Unassembled WGS sequence"/>
</dbReference>
<feature type="domain" description="DRBM" evidence="5">
    <location>
        <begin position="232"/>
        <end position="301"/>
    </location>
</feature>
<dbReference type="SUPFAM" id="SSF54768">
    <property type="entry name" value="dsRNA-binding domain-like"/>
    <property type="match status" value="3"/>
</dbReference>
<feature type="domain" description="DRBM" evidence="5">
    <location>
        <begin position="1"/>
        <end position="70"/>
    </location>
</feature>
<gene>
    <name evidence="6" type="ORF">TIFTF001_023223</name>
</gene>
<name>A0AA88DCB3_FICCA</name>
<dbReference type="GO" id="GO:0003725">
    <property type="term" value="F:double-stranded RNA binding"/>
    <property type="evidence" value="ECO:0007669"/>
    <property type="project" value="InterPro"/>
</dbReference>